<evidence type="ECO:0000256" key="25">
    <source>
        <dbReference type="ARBA" id="ARBA00023221"/>
    </source>
</evidence>
<feature type="domain" description="FAD-binding FR-type" evidence="31">
    <location>
        <begin position="1654"/>
        <end position="1916"/>
    </location>
</feature>
<keyword evidence="9" id="KW-0288">FMN</keyword>
<evidence type="ECO:0000256" key="7">
    <source>
        <dbReference type="ARBA" id="ARBA00022516"/>
    </source>
</evidence>
<dbReference type="GO" id="GO:0010181">
    <property type="term" value="F:FMN binding"/>
    <property type="evidence" value="ECO:0007669"/>
    <property type="project" value="InterPro"/>
</dbReference>
<evidence type="ECO:0000256" key="5">
    <source>
        <dbReference type="ARBA" id="ARBA00022448"/>
    </source>
</evidence>
<evidence type="ECO:0000313" key="32">
    <source>
        <dbReference type="EMBL" id="KAF5576024.1"/>
    </source>
</evidence>
<dbReference type="InterPro" id="IPR050364">
    <property type="entry name" value="Cytochrome_P450_fung"/>
</dbReference>
<evidence type="ECO:0000256" key="26">
    <source>
        <dbReference type="ARBA" id="ARBA00023242"/>
    </source>
</evidence>
<evidence type="ECO:0000256" key="6">
    <source>
        <dbReference type="ARBA" id="ARBA00022475"/>
    </source>
</evidence>
<evidence type="ECO:0000256" key="9">
    <source>
        <dbReference type="ARBA" id="ARBA00022643"/>
    </source>
</evidence>
<dbReference type="InterPro" id="IPR001433">
    <property type="entry name" value="OxRdtase_FAD/NAD-bd"/>
</dbReference>
<evidence type="ECO:0000256" key="14">
    <source>
        <dbReference type="ARBA" id="ARBA00022827"/>
    </source>
</evidence>
<feature type="compositionally biased region" description="Low complexity" evidence="28">
    <location>
        <begin position="636"/>
        <end position="648"/>
    </location>
</feature>
<feature type="domain" description="Flavodoxin-like" evidence="30">
    <location>
        <begin position="1467"/>
        <end position="1640"/>
    </location>
</feature>
<keyword evidence="7" id="KW-0444">Lipid biosynthesis</keyword>
<dbReference type="PANTHER" id="PTHR46300:SF11">
    <property type="entry name" value="OXIDOREDUCTASE, PUTATIVE-RELATED"/>
    <property type="match status" value="1"/>
</dbReference>
<proteinExistence type="inferred from homology"/>
<comment type="similarity">
    <text evidence="4">Belongs to the cytochrome P450 family.</text>
</comment>
<dbReference type="Gene3D" id="3.40.50.360">
    <property type="match status" value="2"/>
</dbReference>
<feature type="region of interest" description="Disordered" evidence="28">
    <location>
        <begin position="596"/>
        <end position="673"/>
    </location>
</feature>
<dbReference type="GO" id="GO:0003958">
    <property type="term" value="F:NADPH-hemoprotein reductase activity"/>
    <property type="evidence" value="ECO:0007669"/>
    <property type="project" value="UniProtKB-EC"/>
</dbReference>
<dbReference type="InterPro" id="IPR023173">
    <property type="entry name" value="NADPH_Cyt_P450_Rdtase_alpha"/>
</dbReference>
<keyword evidence="26" id="KW-0539">Nucleus</keyword>
<comment type="cofactor">
    <cofactor evidence="1">
        <name>FMN</name>
        <dbReference type="ChEBI" id="CHEBI:58210"/>
    </cofactor>
</comment>
<keyword evidence="14" id="KW-0274">FAD</keyword>
<dbReference type="Gene3D" id="3.60.15.10">
    <property type="entry name" value="Ribonuclease Z/Hydroxyacylglutathione hydrolase-like"/>
    <property type="match status" value="1"/>
</dbReference>
<dbReference type="OrthoDB" id="1103324at2759"/>
<keyword evidence="11" id="KW-0479">Metal-binding</keyword>
<dbReference type="GO" id="GO:0020037">
    <property type="term" value="F:heme binding"/>
    <property type="evidence" value="ECO:0007669"/>
    <property type="project" value="InterPro"/>
</dbReference>
<evidence type="ECO:0000256" key="28">
    <source>
        <dbReference type="SAM" id="MobiDB-lite"/>
    </source>
</evidence>
<name>A0A8H5NS38_9HYPO</name>
<dbReference type="GO" id="GO:0005506">
    <property type="term" value="F:iron ion binding"/>
    <property type="evidence" value="ECO:0007669"/>
    <property type="project" value="InterPro"/>
</dbReference>
<keyword evidence="6" id="KW-1003">Cell membrane</keyword>
<dbReference type="GO" id="GO:0003677">
    <property type="term" value="F:DNA binding"/>
    <property type="evidence" value="ECO:0007669"/>
    <property type="project" value="InterPro"/>
</dbReference>
<reference evidence="32 33" key="1">
    <citation type="submission" date="2020-05" db="EMBL/GenBank/DDBJ databases">
        <title>Identification and distribution of gene clusters putatively required for synthesis of sphingolipid metabolism inhibitors in phylogenetically diverse species of the filamentous fungus Fusarium.</title>
        <authorList>
            <person name="Kim H.-S."/>
            <person name="Busman M."/>
            <person name="Brown D.W."/>
            <person name="Divon H."/>
            <person name="Uhlig S."/>
            <person name="Proctor R.H."/>
        </authorList>
    </citation>
    <scope>NUCLEOTIDE SEQUENCE [LARGE SCALE GENOMIC DNA]</scope>
    <source>
        <strain evidence="32 33">NRRL 36939</strain>
    </source>
</reference>
<dbReference type="Gene3D" id="3.40.50.80">
    <property type="entry name" value="Nucleotide-binding domain of ferredoxin-NADP reductase (FNR) module"/>
    <property type="match status" value="1"/>
</dbReference>
<dbReference type="CDD" id="cd12148">
    <property type="entry name" value="fungal_TF_MHR"/>
    <property type="match status" value="1"/>
</dbReference>
<evidence type="ECO:0000256" key="4">
    <source>
        <dbReference type="ARBA" id="ARBA00010617"/>
    </source>
</evidence>
<feature type="transmembrane region" description="Helical" evidence="29">
    <location>
        <begin position="1406"/>
        <end position="1425"/>
    </location>
</feature>
<evidence type="ECO:0000256" key="21">
    <source>
        <dbReference type="ARBA" id="ARBA00023098"/>
    </source>
</evidence>
<feature type="compositionally biased region" description="Polar residues" evidence="28">
    <location>
        <begin position="656"/>
        <end position="671"/>
    </location>
</feature>
<dbReference type="SUPFAM" id="SSF52218">
    <property type="entry name" value="Flavoproteins"/>
    <property type="match status" value="1"/>
</dbReference>
<evidence type="ECO:0000256" key="8">
    <source>
        <dbReference type="ARBA" id="ARBA00022630"/>
    </source>
</evidence>
<evidence type="ECO:0000313" key="33">
    <source>
        <dbReference type="Proteomes" id="UP000546213"/>
    </source>
</evidence>
<keyword evidence="24" id="KW-1207">Sterol metabolism</keyword>
<keyword evidence="25" id="KW-0753">Steroid metabolism</keyword>
<dbReference type="SUPFAM" id="SSF48264">
    <property type="entry name" value="Cytochrome P450"/>
    <property type="match status" value="1"/>
</dbReference>
<evidence type="ECO:0000259" key="30">
    <source>
        <dbReference type="PROSITE" id="PS50902"/>
    </source>
</evidence>
<comment type="cofactor">
    <cofactor evidence="2">
        <name>FAD</name>
        <dbReference type="ChEBI" id="CHEBI:57692"/>
    </cofactor>
</comment>
<dbReference type="PANTHER" id="PTHR46300">
    <property type="entry name" value="P450, PUTATIVE (EUROFUNG)-RELATED-RELATED"/>
    <property type="match status" value="1"/>
</dbReference>
<evidence type="ECO:0000256" key="2">
    <source>
        <dbReference type="ARBA" id="ARBA00001974"/>
    </source>
</evidence>
<dbReference type="GO" id="GO:0006351">
    <property type="term" value="P:DNA-templated transcription"/>
    <property type="evidence" value="ECO:0007669"/>
    <property type="project" value="InterPro"/>
</dbReference>
<comment type="caution">
    <text evidence="32">The sequence shown here is derived from an EMBL/GenBank/DDBJ whole genome shotgun (WGS) entry which is preliminary data.</text>
</comment>
<protein>
    <submittedName>
        <fullName evidence="32">NADPH-cytochrome P450 reductase</fullName>
    </submittedName>
</protein>
<keyword evidence="13" id="KW-0256">Endoplasmic reticulum</keyword>
<evidence type="ECO:0000256" key="3">
    <source>
        <dbReference type="ARBA" id="ARBA00010018"/>
    </source>
</evidence>
<dbReference type="SUPFAM" id="SSF63380">
    <property type="entry name" value="Riboflavin synthase domain-like"/>
    <property type="match status" value="1"/>
</dbReference>
<keyword evidence="5" id="KW-0813">Transport</keyword>
<evidence type="ECO:0000256" key="27">
    <source>
        <dbReference type="ARBA" id="ARBA00049342"/>
    </source>
</evidence>
<dbReference type="InterPro" id="IPR008254">
    <property type="entry name" value="Flavodoxin/NO_synth"/>
</dbReference>
<keyword evidence="16" id="KW-0752">Steroid biosynthesis</keyword>
<dbReference type="FunFam" id="1.20.990.10:FF:000009">
    <property type="entry name" value="NADPH--cytochrome P450 reductase"/>
    <property type="match status" value="1"/>
</dbReference>
<dbReference type="GO" id="GO:0016126">
    <property type="term" value="P:sterol biosynthetic process"/>
    <property type="evidence" value="ECO:0007669"/>
    <property type="project" value="UniProtKB-KW"/>
</dbReference>
<keyword evidence="10 29" id="KW-0812">Transmembrane</keyword>
<dbReference type="Proteomes" id="UP000546213">
    <property type="component" value="Unassembled WGS sequence"/>
</dbReference>
<dbReference type="InterPro" id="IPR039261">
    <property type="entry name" value="FNR_nucleotide-bd"/>
</dbReference>
<evidence type="ECO:0000256" key="18">
    <source>
        <dbReference type="ARBA" id="ARBA00023002"/>
    </source>
</evidence>
<keyword evidence="23 29" id="KW-0472">Membrane</keyword>
<dbReference type="SUPFAM" id="SSF52343">
    <property type="entry name" value="Ferredoxin reductase-like, C-terminal NADP-linked domain"/>
    <property type="match status" value="1"/>
</dbReference>
<dbReference type="GO" id="GO:0008270">
    <property type="term" value="F:zinc ion binding"/>
    <property type="evidence" value="ECO:0007669"/>
    <property type="project" value="InterPro"/>
</dbReference>
<dbReference type="InterPro" id="IPR001279">
    <property type="entry name" value="Metallo-B-lactamas"/>
</dbReference>
<evidence type="ECO:0000256" key="15">
    <source>
        <dbReference type="ARBA" id="ARBA00022857"/>
    </source>
</evidence>
<dbReference type="InterPro" id="IPR036866">
    <property type="entry name" value="RibonucZ/Hydroxyglut_hydro"/>
</dbReference>
<keyword evidence="15" id="KW-0521">NADP</keyword>
<dbReference type="GO" id="GO:0004497">
    <property type="term" value="F:monooxygenase activity"/>
    <property type="evidence" value="ECO:0007669"/>
    <property type="project" value="InterPro"/>
</dbReference>
<keyword evidence="8" id="KW-0285">Flavoprotein</keyword>
<evidence type="ECO:0000256" key="17">
    <source>
        <dbReference type="ARBA" id="ARBA00022989"/>
    </source>
</evidence>
<dbReference type="Pfam" id="PF00175">
    <property type="entry name" value="NAD_binding_1"/>
    <property type="match status" value="1"/>
</dbReference>
<dbReference type="InterPro" id="IPR036396">
    <property type="entry name" value="Cyt_P450_sf"/>
</dbReference>
<evidence type="ECO:0000256" key="24">
    <source>
        <dbReference type="ARBA" id="ARBA00023166"/>
    </source>
</evidence>
<dbReference type="Pfam" id="PF00258">
    <property type="entry name" value="Flavodoxin_1"/>
    <property type="match status" value="1"/>
</dbReference>
<dbReference type="InterPro" id="IPR017972">
    <property type="entry name" value="Cyt_P450_CS"/>
</dbReference>
<dbReference type="EMBL" id="JAAOAS010000444">
    <property type="protein sequence ID" value="KAF5576024.1"/>
    <property type="molecule type" value="Genomic_DNA"/>
</dbReference>
<evidence type="ECO:0000256" key="22">
    <source>
        <dbReference type="ARBA" id="ARBA00023128"/>
    </source>
</evidence>
<dbReference type="InterPro" id="IPR001709">
    <property type="entry name" value="Flavoprot_Pyr_Nucl_cyt_Rdtase"/>
</dbReference>
<keyword evidence="21" id="KW-0443">Lipid metabolism</keyword>
<dbReference type="InterPro" id="IPR003097">
    <property type="entry name" value="CysJ-like_FAD-binding"/>
</dbReference>
<dbReference type="PROSITE" id="PS51384">
    <property type="entry name" value="FAD_FR"/>
    <property type="match status" value="1"/>
</dbReference>
<feature type="transmembrane region" description="Helical" evidence="29">
    <location>
        <begin position="1369"/>
        <end position="1386"/>
    </location>
</feature>
<evidence type="ECO:0000256" key="20">
    <source>
        <dbReference type="ARBA" id="ARBA00023011"/>
    </source>
</evidence>
<sequence length="2377" mass="265175">MALVNLTSIVCLFVACIAITVYRNGRRGVANIPGPRQLPLIGNTHQLGPNPHRQLQRWAKEFGDVFTIKLGWENWVFFNNPTDVREIFDKQSAVTSGRMPQPVVSGILSGENRLLLLTYGERWRKMRAIVHKSLTPKASSTYKPSQEFEAKQLIHDIATDNKNQSSFYMHVRRYTTSVVLLSTYGLRVPSWAAQPGAYVADLFPPLNKLPKGLQWWRGSAEAAFERQKATWMRYWNKLQAQVKENRAPECLVKQLAESNLEKQQISEVEAGFAAGSMIEAGSETTSSALNSAILHLSAHPGVQERAHEEISRVVGDHRSPDFGDEDNLPYIRALGKEILRIRPVTTIGTPHYTTADIGYKGHRIPKDTVVCLSQYVLHFDETRWEDGGERFDPSRFLDYPHKAGVYAASGDAKSRDHFDFGAGRRICPGMHLAENSLFITLAKILWAFRIEPGHGTDGESLPVDLSDEAYEPGINTLPKPFKAQFVPRNETRARVLREEWAEAEKEGFMLGNVKVPTTGFPAFFQFASSPPPKFPWTVTLPFLNPPSNIKSYGNPRPDLVTRHEKTLHAQAHQRRMQDLEPDNIADEVNVAYASIAQPRALRTPPGDEPETSQHIDIGERRDQSGEPVLPENEIRSSTSLSSSHSSSSNIIAPRGRQTSSVESACTSTRTPSFPVAMATTSEPAAYPSAARTTVAEAHSHYHPLLSPHAGENPMTGLIDTDIMGVLDDALMSEGTGGMDVTDQSLSQPVTLEISAPMNQDHSSFYFSPMLNFDMDDSAFAFLSLPDQSAIQDSSTQSYSQPQGDSRHQQLPIQESGIYSTADHLGSENQPLTDIGALSQYMDDRSTPKSQASSNDLPALHEDRQIYTPAALDETAYQSILNDLSTRLTVAVESVQLPPARVCQSFLSSYTTNFHRHLPLIHLQSFSPPATPSPLILAMCSIGALYRLDRRRAKRLHELAASAIETVASPPRNSETTVVRNPHLWHAQTKLLLSFYAIMSGDKDMLSGTLRLNGYYVLLYKRTRAALANSSVDVTRLTWHEWIERESWKRLLGGLFFTSALTMVLFDVNPGFNATQDLEFEAFHDEAMWDASSANEWRQVRMASIKKYPGQHHRTMKEVLVDVMLEGRYQSDIAPYQVSAFSALILMHGVVVHMWQRLQVTHAIWSLDGPDLLGSSLMDSSMAILSRCDAFLKRAGSVSQGLDSDEDDETSLVFNCQAVLRIAYISLFRIVNPSSHISLMSTDAAEMDDAIASFVAGGLDRSPQMLSAVAKCFEGLRIPVKIGTMLVRKTAAFRWSVEHAISGWESALIVTRWVHAVEIMSSNGVQPNPEEKKLLTLVREVLEEAECDLEQDSSLAAGVARTWGSFLQDVWIWGITPQMGAVLGLLANAYEKAYKTNRRSSVTESNHFWVGSWDMIFAFLLVVFIVQSKRRGRTSILAAGDVKHNTQQEKADSSRDFIKVMKSEGKNCIVFYGSQTGTAESYAIQLAKEGKARFGLETMVGNLEDYDFEMLDQLPNDKVVFFILATYGEGEPTDNAVDFYSFITNDNAAFSQGSSLTHFQYAAFGLGSSRIGPVGEGDDGSGTTEEDFLSWKQEMWKALAPKMNLKEVQSVYEPRYIVVESDILTLESSEVYVGEPNEAHLTQGLKAQYGPYDSHNPYVAHISTSRDLISTKERSRRCIHVDVDIKGSGLTYETGDHLAIWPSNADQEVDRLLRVLGLQERRHDIIEVQAVDSLTKVPFPTPTTYDAMMRYYLEISGPVSRQMLADLVPFAPDDDVKKRISAISSDKELFHSQSHLSNLARLLEREGNGNPWSKIPLSLLIEGLPKLQHRYYSISSSPLVQPDVISITVAVKSELVQVRQDQYPFCGVASSFLLAFHKDRIREPQASNSSYDLIGPRRRYIGGSTPIHVRHSSFRLPNDLSSPIIMIGPGTGAAPFRGFVQERAAMKRNGKEIGQMVLFFGCRRKDEDFLYQEEWKAYESELEGKFKLITAFSRERARKTYVKHCLKGAATEVYKLLEKDAHIYVCGDAARMAKDVGHTLAEIIAQGRGVGLPEAKAELKNMRAENRYQETVVMNLVAALLALEARAQGQVSVSALRGGTFTLPKRLFVSEATDKDFIRVPSLSFLLTQTCGADRRYKRTLFDLGLRRDTSTYTPEIQDHLKRRLPMQTTPDVLQSLTDNELKATDIDQVILSHVHWDHIGTPSDFPQAKFLVGAGSLSLLERGFNGHMSHSNFQHDLFQDLDVTELSEPNTWDLLGALRMLELGDSGLVYVVDSPGHLTGHVSLLVRTGCRKWALLIGDACHDKRLLSGEQSIAEWIDSEGRTCCIHMDKTKATETLEIFRMWKRASEECDVALDIIFAHDVEWAESHADAFLPGAL</sequence>
<keyword evidence="18" id="KW-0560">Oxidoreductase</keyword>
<dbReference type="InterPro" id="IPR001094">
    <property type="entry name" value="Flavdoxin-like"/>
</dbReference>
<evidence type="ECO:0000256" key="12">
    <source>
        <dbReference type="ARBA" id="ARBA00022787"/>
    </source>
</evidence>
<organism evidence="32 33">
    <name type="scientific">Fusarium pseudocircinatum</name>
    <dbReference type="NCBI Taxonomy" id="56676"/>
    <lineage>
        <taxon>Eukaryota</taxon>
        <taxon>Fungi</taxon>
        <taxon>Dikarya</taxon>
        <taxon>Ascomycota</taxon>
        <taxon>Pezizomycotina</taxon>
        <taxon>Sordariomycetes</taxon>
        <taxon>Hypocreomycetidae</taxon>
        <taxon>Hypocreales</taxon>
        <taxon>Nectriaceae</taxon>
        <taxon>Fusarium</taxon>
        <taxon>Fusarium fujikuroi species complex</taxon>
    </lineage>
</organism>
<evidence type="ECO:0000256" key="1">
    <source>
        <dbReference type="ARBA" id="ARBA00001917"/>
    </source>
</evidence>
<evidence type="ECO:0000256" key="19">
    <source>
        <dbReference type="ARBA" id="ARBA00023004"/>
    </source>
</evidence>
<dbReference type="PRINTS" id="PR00369">
    <property type="entry name" value="FLAVODOXIN"/>
</dbReference>
<evidence type="ECO:0000256" key="11">
    <source>
        <dbReference type="ARBA" id="ARBA00022723"/>
    </source>
</evidence>
<dbReference type="Pfam" id="PF04082">
    <property type="entry name" value="Fungal_trans"/>
    <property type="match status" value="1"/>
</dbReference>
<dbReference type="Gene3D" id="1.20.990.10">
    <property type="entry name" value="NADPH-cytochrome p450 Reductase, Chain A, domain 3"/>
    <property type="match status" value="1"/>
</dbReference>
<feature type="compositionally biased region" description="Basic and acidic residues" evidence="28">
    <location>
        <begin position="611"/>
        <end position="624"/>
    </location>
</feature>
<comment type="catalytic activity">
    <reaction evidence="27">
        <text>2 oxidized [cytochrome P450] + NADPH = 2 reduced [cytochrome P450] + NADP(+) + H(+)</text>
        <dbReference type="Rhea" id="RHEA:24040"/>
        <dbReference type="Rhea" id="RHEA-COMP:14627"/>
        <dbReference type="Rhea" id="RHEA-COMP:14628"/>
        <dbReference type="ChEBI" id="CHEBI:15378"/>
        <dbReference type="ChEBI" id="CHEBI:55376"/>
        <dbReference type="ChEBI" id="CHEBI:57783"/>
        <dbReference type="ChEBI" id="CHEBI:58349"/>
        <dbReference type="ChEBI" id="CHEBI:60344"/>
        <dbReference type="EC" id="1.6.2.4"/>
    </reaction>
</comment>
<keyword evidence="12" id="KW-1000">Mitochondrion outer membrane</keyword>
<dbReference type="PRINTS" id="PR00371">
    <property type="entry name" value="FPNCR"/>
</dbReference>
<keyword evidence="19" id="KW-0408">Iron</keyword>
<keyword evidence="33" id="KW-1185">Reference proteome</keyword>
<comment type="similarity">
    <text evidence="3">In the N-terminal section; belongs to the cytochrome P450 family.</text>
</comment>
<dbReference type="CDD" id="cd11065">
    <property type="entry name" value="CYP64-like"/>
    <property type="match status" value="1"/>
</dbReference>
<dbReference type="PROSITE" id="PS00086">
    <property type="entry name" value="CYTOCHROME_P450"/>
    <property type="match status" value="1"/>
</dbReference>
<evidence type="ECO:0000256" key="10">
    <source>
        <dbReference type="ARBA" id="ARBA00022692"/>
    </source>
</evidence>
<dbReference type="SUPFAM" id="SSF56281">
    <property type="entry name" value="Metallo-hydrolase/oxidoreductase"/>
    <property type="match status" value="1"/>
</dbReference>
<dbReference type="InterPro" id="IPR007219">
    <property type="entry name" value="XnlR_reg_dom"/>
</dbReference>
<evidence type="ECO:0000256" key="29">
    <source>
        <dbReference type="SAM" id="Phobius"/>
    </source>
</evidence>
<dbReference type="Pfam" id="PF00067">
    <property type="entry name" value="p450"/>
    <property type="match status" value="1"/>
</dbReference>
<evidence type="ECO:0000259" key="31">
    <source>
        <dbReference type="PROSITE" id="PS51384"/>
    </source>
</evidence>
<dbReference type="PROSITE" id="PS50902">
    <property type="entry name" value="FLAVODOXIN_LIKE"/>
    <property type="match status" value="1"/>
</dbReference>
<dbReference type="CDD" id="cd07730">
    <property type="entry name" value="metallo-hydrolase-like_MBL-fold"/>
    <property type="match status" value="1"/>
</dbReference>
<dbReference type="Gene3D" id="1.10.630.10">
    <property type="entry name" value="Cytochrome P450"/>
    <property type="match status" value="1"/>
</dbReference>
<dbReference type="InterPro" id="IPR001128">
    <property type="entry name" value="Cyt_P450"/>
</dbReference>
<evidence type="ECO:0000256" key="16">
    <source>
        <dbReference type="ARBA" id="ARBA00022955"/>
    </source>
</evidence>
<dbReference type="FunFam" id="3.40.50.80:FF:000018">
    <property type="entry name" value="NADPH--cytochrome P450 reductase"/>
    <property type="match status" value="1"/>
</dbReference>
<keyword evidence="17 29" id="KW-1133">Transmembrane helix</keyword>
<keyword evidence="22" id="KW-0496">Mitochondrion</keyword>
<evidence type="ECO:0000256" key="13">
    <source>
        <dbReference type="ARBA" id="ARBA00022824"/>
    </source>
</evidence>
<dbReference type="InterPro" id="IPR017927">
    <property type="entry name" value="FAD-bd_FR_type"/>
</dbReference>
<dbReference type="Gene3D" id="2.40.30.10">
    <property type="entry name" value="Translation factors"/>
    <property type="match status" value="1"/>
</dbReference>
<dbReference type="InterPro" id="IPR029039">
    <property type="entry name" value="Flavoprotein-like_sf"/>
</dbReference>
<evidence type="ECO:0000256" key="23">
    <source>
        <dbReference type="ARBA" id="ARBA00023136"/>
    </source>
</evidence>
<dbReference type="Pfam" id="PF00753">
    <property type="entry name" value="Lactamase_B"/>
    <property type="match status" value="1"/>
</dbReference>
<dbReference type="GO" id="GO:0016705">
    <property type="term" value="F:oxidoreductase activity, acting on paired donors, with incorporation or reduction of molecular oxygen"/>
    <property type="evidence" value="ECO:0007669"/>
    <property type="project" value="InterPro"/>
</dbReference>
<dbReference type="InterPro" id="IPR017938">
    <property type="entry name" value="Riboflavin_synthase-like_b-brl"/>
</dbReference>
<dbReference type="Pfam" id="PF00667">
    <property type="entry name" value="FAD_binding_1"/>
    <property type="match status" value="1"/>
</dbReference>
<keyword evidence="20" id="KW-0756">Sterol biosynthesis</keyword>
<gene>
    <name evidence="32" type="ORF">FPCIR_12811</name>
</gene>
<accession>A0A8H5NS38</accession>